<evidence type="ECO:0000256" key="1">
    <source>
        <dbReference type="SAM" id="MobiDB-lite"/>
    </source>
</evidence>
<dbReference type="EMBL" id="JAEFBK010000009">
    <property type="protein sequence ID" value="KAG7568835.1"/>
    <property type="molecule type" value="Genomic_DNA"/>
</dbReference>
<sequence>MSFLNQPASFALYVKLKHQSLSNSSSRTFSCLFFFIPWLQLWFLNCLILARLQLLCFTEKNGDWSIASWGSKLGNNHRESIARGSYSRRFLSQAHLLLLITTSCTDGGFSVNSGDDEDPSAHGSSSVTYYIFSAKPSDQKQGGSGGEKNLHDINGMSSTGGVAM</sequence>
<accession>A0A8T2A811</accession>
<dbReference type="AlphaFoldDB" id="A0A8T2A811"/>
<gene>
    <name evidence="2" type="ORF">ISN45_Aa04g016180</name>
</gene>
<proteinExistence type="predicted"/>
<protein>
    <submittedName>
        <fullName evidence="2">Uncharacterized protein</fullName>
    </submittedName>
</protein>
<evidence type="ECO:0000313" key="2">
    <source>
        <dbReference type="EMBL" id="KAG7568835.1"/>
    </source>
</evidence>
<name>A0A8T2A811_9BRAS</name>
<organism evidence="2 3">
    <name type="scientific">Arabidopsis thaliana x Arabidopsis arenosa</name>
    <dbReference type="NCBI Taxonomy" id="1240361"/>
    <lineage>
        <taxon>Eukaryota</taxon>
        <taxon>Viridiplantae</taxon>
        <taxon>Streptophyta</taxon>
        <taxon>Embryophyta</taxon>
        <taxon>Tracheophyta</taxon>
        <taxon>Spermatophyta</taxon>
        <taxon>Magnoliopsida</taxon>
        <taxon>eudicotyledons</taxon>
        <taxon>Gunneridae</taxon>
        <taxon>Pentapetalae</taxon>
        <taxon>rosids</taxon>
        <taxon>malvids</taxon>
        <taxon>Brassicales</taxon>
        <taxon>Brassicaceae</taxon>
        <taxon>Camelineae</taxon>
        <taxon>Arabidopsis</taxon>
    </lineage>
</organism>
<feature type="compositionally biased region" description="Polar residues" evidence="1">
    <location>
        <begin position="155"/>
        <end position="164"/>
    </location>
</feature>
<comment type="caution">
    <text evidence="2">The sequence shown here is derived from an EMBL/GenBank/DDBJ whole genome shotgun (WGS) entry which is preliminary data.</text>
</comment>
<dbReference type="Proteomes" id="UP000694240">
    <property type="component" value="Chromosome 9"/>
</dbReference>
<evidence type="ECO:0000313" key="3">
    <source>
        <dbReference type="Proteomes" id="UP000694240"/>
    </source>
</evidence>
<keyword evidence="3" id="KW-1185">Reference proteome</keyword>
<reference evidence="2 3" key="1">
    <citation type="submission" date="2020-12" db="EMBL/GenBank/DDBJ databases">
        <title>Concerted genomic and epigenomic changes stabilize Arabidopsis allopolyploids.</title>
        <authorList>
            <person name="Chen Z."/>
        </authorList>
    </citation>
    <scope>NUCLEOTIDE SEQUENCE [LARGE SCALE GENOMIC DNA]</scope>
    <source>
        <strain evidence="2">Allo738</strain>
        <tissue evidence="2">Leaf</tissue>
    </source>
</reference>
<feature type="region of interest" description="Disordered" evidence="1">
    <location>
        <begin position="136"/>
        <end position="164"/>
    </location>
</feature>